<evidence type="ECO:0000256" key="8">
    <source>
        <dbReference type="ARBA" id="ARBA00032665"/>
    </source>
</evidence>
<dbReference type="EMBL" id="LT594500">
    <property type="protein sequence ID" value="SBT80086.1"/>
    <property type="molecule type" value="Genomic_DNA"/>
</dbReference>
<sequence>MFLRKINHKKLKVDKIVARSGNILSAKKTLTRNISQVRSITHVRNISYISVILHREEKGFRGKKKRGQGSIAKDNAKDGSIAPVLVIAPIGTIARIATTVPIGNIAPIATALFAAPVAAFLNPEKRDQRDSMTALTFECVSESPNIVEEEEKILKYWKEIDAFNLSNKLSQNKKPYIFYDGPPFATGLPHYGHLLAGIIKDCVTRYNYQCNYYVERRFGWDCHGLPIEYEIEKENNINKKEDIIKMGIDVYNEKCRNIVLKYSNEWIKTVERIGRWIDFKNDYKTMDTTFMESVWWVFSELYKRGFIYKSFKVMPYSCKCNTPISNFELNLNYKDTPDPSVIIGFILSSSFPNVEEDYSKDEDKQELLQKYSIFYDPYFNAHARGASTAPVAATAADTAFNTNNCSEKREASAGTHVNNVDNVPSFSGEGLPNEVLAWTTTPWTLPSNLALCVNENFTYLRIQNRECKRIMIVGECRLDWIIKELKINPENICILNRFKGKYLKNLKYKPLFNEFYERYNFKERAYKILADDFVTDDVGTGIVHCAPSYGEDDFRICKDNEIIDPEKSILVDPLDENGFFTDEIELVKNMYLKDADNIIKKYLKEQNRLLSNNTIVHSYPFCWRSDTPLIYRAIPAWFVRVSSVSKNLLKNNDVTYWIPAHVKEKKFHNWIKDAKDWCISRNRYWGTPLPLWCDEKMETIICIGSIKQLEELSGVKNITDLHRHHIDKIEIDNPKGKHLPKLKRIAEVFDCWFESGSMPFAKVHYPFSTKKESLEKIFPADFIAEGLDQTRGWFYTLLVVSTLLFDKAPYKNLICNGLVLASDGKKMSKRLKNYPDPVYILNKYGADSLRLYLINSVAVRAENLKFQEKGVNEIVKSFILPFYHSFRFFAQEVTRFESRANGSTSGRDDGIGALCCAKFVFSEQCIYQNDNIMDQWIFSCIQNLIRCVHEEMRAYKLYNVLPKLLHFIENLTNWYIRLNRDRMRGSLGQKNCLQALNTTYKTLYLFTVIMAPFTPFISEYIYQQLRNVHGGKHQQELDQTKQVQSNHTQDAKGRSTPSLMTNTCSDSLCNEVSGFDNKKDVSNISCTEEMERSKSVHFMMLPKVDEQYTINYEIIELIENMKNVIIMGRILREKRKTANKKPLKLLTIVHKDSTFFNNFDKITHYIKEELNVLNVDYSNDVSCLTFTAVPNFKKLGTKLGANLKSIQNKIKNMTVEEIKKYEQERKILIDQVLLQDDDILIQMKHNLQDINIEAMSNDSITILMDFTADAQLEDMANAREICNHIQKIRKNLSLIQNSPIQMHIFISDEEFKKSMIKEIEYIKKCLRRNLNLFSTMEDVELVKNKFHEEHIKVNHKDITVVFTKE</sequence>
<evidence type="ECO:0000256" key="9">
    <source>
        <dbReference type="ARBA" id="ARBA00048359"/>
    </source>
</evidence>
<evidence type="ECO:0000313" key="14">
    <source>
        <dbReference type="EMBL" id="SBT80086.1"/>
    </source>
</evidence>
<dbReference type="InterPro" id="IPR002301">
    <property type="entry name" value="Ile-tRNA-ligase"/>
</dbReference>
<dbReference type="PROSITE" id="PS00178">
    <property type="entry name" value="AA_TRNA_LIGASE_I"/>
    <property type="match status" value="1"/>
</dbReference>
<dbReference type="VEuPathDB" id="PlasmoDB:PmUG01_12031700"/>
<protein>
    <recommendedName>
        <fullName evidence="2">isoleucine--tRNA ligase</fullName>
        <ecNumber evidence="2">6.1.1.5</ecNumber>
    </recommendedName>
    <alternativeName>
        <fullName evidence="8">Isoleucyl-tRNA synthetase</fullName>
    </alternativeName>
</protein>
<name>A0A1C3L0V5_PLAMA</name>
<organism evidence="14 15">
    <name type="scientific">Plasmodium malariae</name>
    <dbReference type="NCBI Taxonomy" id="5858"/>
    <lineage>
        <taxon>Eukaryota</taxon>
        <taxon>Sar</taxon>
        <taxon>Alveolata</taxon>
        <taxon>Apicomplexa</taxon>
        <taxon>Aconoidasida</taxon>
        <taxon>Haemosporida</taxon>
        <taxon>Plasmodiidae</taxon>
        <taxon>Plasmodium</taxon>
        <taxon>Plasmodium (Plasmodium)</taxon>
    </lineage>
</organism>
<evidence type="ECO:0000256" key="2">
    <source>
        <dbReference type="ARBA" id="ARBA00013165"/>
    </source>
</evidence>
<evidence type="ECO:0000256" key="1">
    <source>
        <dbReference type="ARBA" id="ARBA00005594"/>
    </source>
</evidence>
<dbReference type="PRINTS" id="PR00984">
    <property type="entry name" value="TRNASYNTHILE"/>
</dbReference>
<evidence type="ECO:0000256" key="10">
    <source>
        <dbReference type="RuleBase" id="RU363035"/>
    </source>
</evidence>
<dbReference type="InterPro" id="IPR009008">
    <property type="entry name" value="Val/Leu/Ile-tRNA-synth_edit"/>
</dbReference>
<dbReference type="InterPro" id="IPR014729">
    <property type="entry name" value="Rossmann-like_a/b/a_fold"/>
</dbReference>
<evidence type="ECO:0000256" key="11">
    <source>
        <dbReference type="SAM" id="MobiDB-lite"/>
    </source>
</evidence>
<dbReference type="SUPFAM" id="SSF50677">
    <property type="entry name" value="ValRS/IleRS/LeuRS editing domain"/>
    <property type="match status" value="1"/>
</dbReference>
<dbReference type="InterPro" id="IPR009080">
    <property type="entry name" value="tRNAsynth_Ia_anticodon-bd"/>
</dbReference>
<dbReference type="Gene3D" id="3.40.50.620">
    <property type="entry name" value="HUPs"/>
    <property type="match status" value="2"/>
</dbReference>
<keyword evidence="4 10" id="KW-0547">Nucleotide-binding</keyword>
<keyword evidence="5 10" id="KW-0067">ATP-binding</keyword>
<evidence type="ECO:0000313" key="15">
    <source>
        <dbReference type="Proteomes" id="UP000219799"/>
    </source>
</evidence>
<keyword evidence="3 10" id="KW-0436">Ligase</keyword>
<dbReference type="SUPFAM" id="SSF47323">
    <property type="entry name" value="Anticodon-binding domain of a subclass of class I aminoacyl-tRNA synthetases"/>
    <property type="match status" value="1"/>
</dbReference>
<proteinExistence type="inferred from homology"/>
<feature type="domain" description="Aminoacyl-tRNA synthetase class Ia" evidence="12">
    <location>
        <begin position="152"/>
        <end position="864"/>
    </location>
</feature>
<evidence type="ECO:0000256" key="3">
    <source>
        <dbReference type="ARBA" id="ARBA00022598"/>
    </source>
</evidence>
<dbReference type="InterPro" id="IPR013155">
    <property type="entry name" value="M/V/L/I-tRNA-synth_anticd-bd"/>
</dbReference>
<dbReference type="InterPro" id="IPR001412">
    <property type="entry name" value="aa-tRNA-synth_I_CS"/>
</dbReference>
<feature type="region of interest" description="Disordered" evidence="11">
    <location>
        <begin position="1033"/>
        <end position="1058"/>
    </location>
</feature>
<dbReference type="CDD" id="cd07961">
    <property type="entry name" value="Anticodon_Ia_Ile_ABEc"/>
    <property type="match status" value="1"/>
</dbReference>
<dbReference type="GO" id="GO:0005524">
    <property type="term" value="F:ATP binding"/>
    <property type="evidence" value="ECO:0007669"/>
    <property type="project" value="UniProtKB-KW"/>
</dbReference>
<dbReference type="InterPro" id="IPR002300">
    <property type="entry name" value="aa-tRNA-synth_Ia"/>
</dbReference>
<comment type="catalytic activity">
    <reaction evidence="9">
        <text>tRNA(Ile) + L-isoleucine + ATP = L-isoleucyl-tRNA(Ile) + AMP + diphosphate</text>
        <dbReference type="Rhea" id="RHEA:11060"/>
        <dbReference type="Rhea" id="RHEA-COMP:9666"/>
        <dbReference type="Rhea" id="RHEA-COMP:9695"/>
        <dbReference type="ChEBI" id="CHEBI:30616"/>
        <dbReference type="ChEBI" id="CHEBI:33019"/>
        <dbReference type="ChEBI" id="CHEBI:58045"/>
        <dbReference type="ChEBI" id="CHEBI:78442"/>
        <dbReference type="ChEBI" id="CHEBI:78528"/>
        <dbReference type="ChEBI" id="CHEBI:456215"/>
        <dbReference type="EC" id="6.1.1.5"/>
    </reaction>
</comment>
<dbReference type="Pfam" id="PF00133">
    <property type="entry name" value="tRNA-synt_1"/>
    <property type="match status" value="1"/>
</dbReference>
<dbReference type="GO" id="GO:0006428">
    <property type="term" value="P:isoleucyl-tRNA aminoacylation"/>
    <property type="evidence" value="ECO:0007669"/>
    <property type="project" value="InterPro"/>
</dbReference>
<dbReference type="Pfam" id="PF08264">
    <property type="entry name" value="Anticodon_1"/>
    <property type="match status" value="1"/>
</dbReference>
<evidence type="ECO:0000256" key="4">
    <source>
        <dbReference type="ARBA" id="ARBA00022741"/>
    </source>
</evidence>
<dbReference type="FunFam" id="3.40.50.620:FF:000320">
    <property type="entry name" value="Isoleucine--tRNA ligase, cytoplasmic"/>
    <property type="match status" value="1"/>
</dbReference>
<dbReference type="GO" id="GO:0002161">
    <property type="term" value="F:aminoacyl-tRNA deacylase activity"/>
    <property type="evidence" value="ECO:0007669"/>
    <property type="project" value="InterPro"/>
</dbReference>
<dbReference type="GO" id="GO:0004822">
    <property type="term" value="F:isoleucine-tRNA ligase activity"/>
    <property type="evidence" value="ECO:0007669"/>
    <property type="project" value="UniProtKB-EC"/>
</dbReference>
<dbReference type="InterPro" id="IPR023586">
    <property type="entry name" value="Ile-tRNA-ligase_type2"/>
</dbReference>
<dbReference type="EC" id="6.1.1.5" evidence="2"/>
<evidence type="ECO:0000259" key="12">
    <source>
        <dbReference type="Pfam" id="PF00133"/>
    </source>
</evidence>
<dbReference type="CDD" id="cd00818">
    <property type="entry name" value="IleRS_core"/>
    <property type="match status" value="1"/>
</dbReference>
<dbReference type="FunFam" id="3.40.50.620:FF:000023">
    <property type="entry name" value="Isoleucyl-tRNA synthetase,cytoplasmic"/>
    <property type="match status" value="1"/>
</dbReference>
<evidence type="ECO:0000256" key="5">
    <source>
        <dbReference type="ARBA" id="ARBA00022840"/>
    </source>
</evidence>
<dbReference type="SUPFAM" id="SSF52374">
    <property type="entry name" value="Nucleotidylyl transferase"/>
    <property type="match status" value="1"/>
</dbReference>
<dbReference type="Proteomes" id="UP000219799">
    <property type="component" value="Chromosome 12"/>
</dbReference>
<gene>
    <name evidence="14" type="primary">PmlGA01_120024900</name>
    <name evidence="14" type="ORF">PMLGA01_120024900</name>
</gene>
<evidence type="ECO:0000259" key="13">
    <source>
        <dbReference type="Pfam" id="PF08264"/>
    </source>
</evidence>
<accession>A0A1C3L0V5</accession>
<dbReference type="PANTHER" id="PTHR42780">
    <property type="entry name" value="SOLEUCYL-TRNA SYNTHETASE"/>
    <property type="match status" value="1"/>
</dbReference>
<dbReference type="PANTHER" id="PTHR42780:SF1">
    <property type="entry name" value="ISOLEUCINE--TRNA LIGASE, CYTOPLASMIC"/>
    <property type="match status" value="1"/>
</dbReference>
<dbReference type="InterPro" id="IPR033709">
    <property type="entry name" value="Anticodon_Ile_ABEc"/>
</dbReference>
<keyword evidence="7 10" id="KW-0030">Aminoacyl-tRNA synthetase</keyword>
<feature type="domain" description="Methionyl/Valyl/Leucyl/Isoleucyl-tRNA synthetase anticodon-binding" evidence="13">
    <location>
        <begin position="934"/>
        <end position="1145"/>
    </location>
</feature>
<reference evidence="14 15" key="1">
    <citation type="submission" date="2016-06" db="EMBL/GenBank/DDBJ databases">
        <authorList>
            <consortium name="Pathogen Informatics"/>
        </authorList>
    </citation>
    <scope>NUCLEOTIDE SEQUENCE [LARGE SCALE GENOMIC DNA]</scope>
    <source>
        <strain evidence="14">PmlGA01</strain>
    </source>
</reference>
<dbReference type="GO" id="GO:0000049">
    <property type="term" value="F:tRNA binding"/>
    <property type="evidence" value="ECO:0007669"/>
    <property type="project" value="InterPro"/>
</dbReference>
<evidence type="ECO:0000256" key="6">
    <source>
        <dbReference type="ARBA" id="ARBA00022917"/>
    </source>
</evidence>
<dbReference type="Gene3D" id="1.10.730.10">
    <property type="entry name" value="Isoleucyl-tRNA Synthetase, Domain 1"/>
    <property type="match status" value="1"/>
</dbReference>
<comment type="similarity">
    <text evidence="1 10">Belongs to the class-I aminoacyl-tRNA synthetase family.</text>
</comment>
<evidence type="ECO:0000256" key="7">
    <source>
        <dbReference type="ARBA" id="ARBA00023146"/>
    </source>
</evidence>
<keyword evidence="6 10" id="KW-0648">Protein biosynthesis</keyword>
<dbReference type="Pfam" id="PF19302">
    <property type="entry name" value="DUF5915"/>
    <property type="match status" value="1"/>
</dbReference>